<feature type="transmembrane region" description="Helical" evidence="9">
    <location>
        <begin position="95"/>
        <end position="113"/>
    </location>
</feature>
<evidence type="ECO:0000313" key="13">
    <source>
        <dbReference type="Proteomes" id="UP000321790"/>
    </source>
</evidence>
<dbReference type="GO" id="GO:0005886">
    <property type="term" value="C:plasma membrane"/>
    <property type="evidence" value="ECO:0007669"/>
    <property type="project" value="UniProtKB-SubCell"/>
</dbReference>
<dbReference type="EC" id="3.4.23.36" evidence="9"/>
<keyword evidence="5 9" id="KW-0064">Aspartyl protease</keyword>
<evidence type="ECO:0000313" key="12">
    <source>
        <dbReference type="EMBL" id="TXE06270.1"/>
    </source>
</evidence>
<protein>
    <recommendedName>
        <fullName evidence="9">Lipoprotein signal peptidase</fullName>
        <ecNumber evidence="9">3.4.23.36</ecNumber>
    </recommendedName>
    <alternativeName>
        <fullName evidence="9">Prolipoprotein signal peptidase</fullName>
    </alternativeName>
    <alternativeName>
        <fullName evidence="9">Signal peptidase II</fullName>
        <shortName evidence="9">SPase II</shortName>
    </alternativeName>
</protein>
<dbReference type="PRINTS" id="PR00781">
    <property type="entry name" value="LIPOSIGPTASE"/>
</dbReference>
<comment type="subcellular location">
    <subcellularLocation>
        <location evidence="9">Cell membrane</location>
        <topology evidence="9">Multi-pass membrane protein</topology>
    </subcellularLocation>
</comment>
<keyword evidence="7 9" id="KW-1133">Transmembrane helix</keyword>
<evidence type="ECO:0000256" key="4">
    <source>
        <dbReference type="ARBA" id="ARBA00022692"/>
    </source>
</evidence>
<dbReference type="AlphaFoldDB" id="A0A5C7ABT9"/>
<keyword evidence="13" id="KW-1185">Reference proteome</keyword>
<keyword evidence="2 9" id="KW-1003">Cell membrane</keyword>
<feature type="active site" evidence="9">
    <location>
        <position position="142"/>
    </location>
</feature>
<accession>A0A5C7ABT9</accession>
<comment type="pathway">
    <text evidence="9">Protein modification; lipoprotein biosynthesis (signal peptide cleavage).</text>
</comment>
<keyword evidence="3 9" id="KW-0645">Protease</keyword>
<comment type="catalytic activity">
    <reaction evidence="9 10">
        <text>Release of signal peptides from bacterial membrane prolipoproteins. Hydrolyzes -Xaa-Yaa-Zaa-|-(S,diacylglyceryl)Cys-, in which Xaa is hydrophobic (preferably Leu), and Yaa (Ala or Ser) and Zaa (Gly or Ala) have small, neutral side chains.</text>
        <dbReference type="EC" id="3.4.23.36"/>
    </reaction>
</comment>
<dbReference type="OrthoDB" id="9810259at2"/>
<evidence type="ECO:0000256" key="10">
    <source>
        <dbReference type="RuleBase" id="RU000594"/>
    </source>
</evidence>
<gene>
    <name evidence="9 12" type="primary">lspA</name>
    <name evidence="12" type="ORF">FUA26_14960</name>
</gene>
<evidence type="ECO:0000256" key="6">
    <source>
        <dbReference type="ARBA" id="ARBA00022801"/>
    </source>
</evidence>
<dbReference type="GO" id="GO:0006508">
    <property type="term" value="P:proteolysis"/>
    <property type="evidence" value="ECO:0007669"/>
    <property type="project" value="UniProtKB-KW"/>
</dbReference>
<evidence type="ECO:0000256" key="1">
    <source>
        <dbReference type="ARBA" id="ARBA00006139"/>
    </source>
</evidence>
<comment type="function">
    <text evidence="9 10">This protein specifically catalyzes the removal of signal peptides from prolipoproteins.</text>
</comment>
<keyword evidence="4 9" id="KW-0812">Transmembrane</keyword>
<evidence type="ECO:0000256" key="3">
    <source>
        <dbReference type="ARBA" id="ARBA00022670"/>
    </source>
</evidence>
<dbReference type="Pfam" id="PF01252">
    <property type="entry name" value="Peptidase_A8"/>
    <property type="match status" value="1"/>
</dbReference>
<organism evidence="12 13">
    <name type="scientific">Seonamhaeicola algicola</name>
    <dbReference type="NCBI Taxonomy" id="1719036"/>
    <lineage>
        <taxon>Bacteria</taxon>
        <taxon>Pseudomonadati</taxon>
        <taxon>Bacteroidota</taxon>
        <taxon>Flavobacteriia</taxon>
        <taxon>Flavobacteriales</taxon>
        <taxon>Flavobacteriaceae</taxon>
    </lineage>
</organism>
<evidence type="ECO:0000256" key="2">
    <source>
        <dbReference type="ARBA" id="ARBA00022475"/>
    </source>
</evidence>
<sequence length="169" mass="18995">MKMSRRSLFIIITIIATIALDQVSKIWVRANVEPGSQSSIIGNYFSLHNVENTGAFLGMGSDLNEPMRIILLLILPIVVLGFVLRYIFKDKSLDNWSLFAFSSIIGGGIANVYDRFMYGSVTDFWYVKLTDTLRTGIFNLADVSVTTGMIILVFVTLFKKKPQNIKKTD</sequence>
<dbReference type="EMBL" id="VOSC01000033">
    <property type="protein sequence ID" value="TXE06270.1"/>
    <property type="molecule type" value="Genomic_DNA"/>
</dbReference>
<dbReference type="PANTHER" id="PTHR33695:SF1">
    <property type="entry name" value="LIPOPROTEIN SIGNAL PEPTIDASE"/>
    <property type="match status" value="1"/>
</dbReference>
<feature type="active site" evidence="9">
    <location>
        <position position="123"/>
    </location>
</feature>
<reference evidence="13" key="1">
    <citation type="submission" date="2019-08" db="EMBL/GenBank/DDBJ databases">
        <title>Seonamhaeicola sediminis sp. nov., isolated from marine sediment.</title>
        <authorList>
            <person name="Cao W.R."/>
        </authorList>
    </citation>
    <scope>NUCLEOTIDE SEQUENCE [LARGE SCALE GENOMIC DNA]</scope>
    <source>
        <strain evidence="13">Gy8</strain>
    </source>
</reference>
<evidence type="ECO:0000256" key="7">
    <source>
        <dbReference type="ARBA" id="ARBA00022989"/>
    </source>
</evidence>
<evidence type="ECO:0000256" key="5">
    <source>
        <dbReference type="ARBA" id="ARBA00022750"/>
    </source>
</evidence>
<evidence type="ECO:0000256" key="11">
    <source>
        <dbReference type="RuleBase" id="RU004181"/>
    </source>
</evidence>
<dbReference type="Proteomes" id="UP000321790">
    <property type="component" value="Unassembled WGS sequence"/>
</dbReference>
<comment type="caution">
    <text evidence="9">Lacks conserved residue(s) required for the propagation of feature annotation.</text>
</comment>
<keyword evidence="6 9" id="KW-0378">Hydrolase</keyword>
<comment type="caution">
    <text evidence="12">The sequence shown here is derived from an EMBL/GenBank/DDBJ whole genome shotgun (WGS) entry which is preliminary data.</text>
</comment>
<dbReference type="NCBIfam" id="TIGR00077">
    <property type="entry name" value="lspA"/>
    <property type="match status" value="1"/>
</dbReference>
<evidence type="ECO:0000256" key="9">
    <source>
        <dbReference type="HAMAP-Rule" id="MF_00161"/>
    </source>
</evidence>
<name>A0A5C7ABT9_9FLAO</name>
<proteinExistence type="inferred from homology"/>
<dbReference type="UniPathway" id="UPA00665"/>
<dbReference type="GO" id="GO:0004190">
    <property type="term" value="F:aspartic-type endopeptidase activity"/>
    <property type="evidence" value="ECO:0007669"/>
    <property type="project" value="UniProtKB-UniRule"/>
</dbReference>
<dbReference type="PROSITE" id="PS00855">
    <property type="entry name" value="SPASE_II"/>
    <property type="match status" value="1"/>
</dbReference>
<evidence type="ECO:0000256" key="8">
    <source>
        <dbReference type="ARBA" id="ARBA00023136"/>
    </source>
</evidence>
<dbReference type="PANTHER" id="PTHR33695">
    <property type="entry name" value="LIPOPROTEIN SIGNAL PEPTIDASE"/>
    <property type="match status" value="1"/>
</dbReference>
<keyword evidence="8 9" id="KW-0472">Membrane</keyword>
<feature type="transmembrane region" description="Helical" evidence="9">
    <location>
        <begin position="133"/>
        <end position="158"/>
    </location>
</feature>
<dbReference type="HAMAP" id="MF_00161">
    <property type="entry name" value="LspA"/>
    <property type="match status" value="1"/>
</dbReference>
<comment type="similarity">
    <text evidence="1 9 11">Belongs to the peptidase A8 family.</text>
</comment>
<dbReference type="InterPro" id="IPR001872">
    <property type="entry name" value="Peptidase_A8"/>
</dbReference>
<feature type="transmembrane region" description="Helical" evidence="9">
    <location>
        <begin position="69"/>
        <end position="88"/>
    </location>
</feature>